<evidence type="ECO:0000313" key="2">
    <source>
        <dbReference type="Proteomes" id="UP001055072"/>
    </source>
</evidence>
<name>A0ACB8U5V4_9APHY</name>
<comment type="caution">
    <text evidence="1">The sequence shown here is derived from an EMBL/GenBank/DDBJ whole genome shotgun (WGS) entry which is preliminary data.</text>
</comment>
<proteinExistence type="predicted"/>
<reference evidence="1" key="1">
    <citation type="journal article" date="2021" name="Environ. Microbiol.">
        <title>Gene family expansions and transcriptome signatures uncover fungal adaptations to wood decay.</title>
        <authorList>
            <person name="Hage H."/>
            <person name="Miyauchi S."/>
            <person name="Viragh M."/>
            <person name="Drula E."/>
            <person name="Min B."/>
            <person name="Chaduli D."/>
            <person name="Navarro D."/>
            <person name="Favel A."/>
            <person name="Norest M."/>
            <person name="Lesage-Meessen L."/>
            <person name="Balint B."/>
            <person name="Merenyi Z."/>
            <person name="de Eugenio L."/>
            <person name="Morin E."/>
            <person name="Martinez A.T."/>
            <person name="Baldrian P."/>
            <person name="Stursova M."/>
            <person name="Martinez M.J."/>
            <person name="Novotny C."/>
            <person name="Magnuson J.K."/>
            <person name="Spatafora J.W."/>
            <person name="Maurice S."/>
            <person name="Pangilinan J."/>
            <person name="Andreopoulos W."/>
            <person name="LaButti K."/>
            <person name="Hundley H."/>
            <person name="Na H."/>
            <person name="Kuo A."/>
            <person name="Barry K."/>
            <person name="Lipzen A."/>
            <person name="Henrissat B."/>
            <person name="Riley R."/>
            <person name="Ahrendt S."/>
            <person name="Nagy L.G."/>
            <person name="Grigoriev I.V."/>
            <person name="Martin F."/>
            <person name="Rosso M.N."/>
        </authorList>
    </citation>
    <scope>NUCLEOTIDE SEQUENCE</scope>
    <source>
        <strain evidence="1">CBS 384.51</strain>
    </source>
</reference>
<keyword evidence="2" id="KW-1185">Reference proteome</keyword>
<dbReference type="EMBL" id="MU274910">
    <property type="protein sequence ID" value="KAI0089585.1"/>
    <property type="molecule type" value="Genomic_DNA"/>
</dbReference>
<protein>
    <submittedName>
        <fullName evidence="1">Uncharacterized protein</fullName>
    </submittedName>
</protein>
<gene>
    <name evidence="1" type="ORF">BDY19DRAFT_985003</name>
</gene>
<evidence type="ECO:0000313" key="1">
    <source>
        <dbReference type="EMBL" id="KAI0089585.1"/>
    </source>
</evidence>
<organism evidence="1 2">
    <name type="scientific">Irpex rosettiformis</name>
    <dbReference type="NCBI Taxonomy" id="378272"/>
    <lineage>
        <taxon>Eukaryota</taxon>
        <taxon>Fungi</taxon>
        <taxon>Dikarya</taxon>
        <taxon>Basidiomycota</taxon>
        <taxon>Agaricomycotina</taxon>
        <taxon>Agaricomycetes</taxon>
        <taxon>Polyporales</taxon>
        <taxon>Irpicaceae</taxon>
        <taxon>Irpex</taxon>
    </lineage>
</organism>
<accession>A0ACB8U5V4</accession>
<dbReference type="Proteomes" id="UP001055072">
    <property type="component" value="Unassembled WGS sequence"/>
</dbReference>
<sequence length="201" mass="21590">MHLSAIVSIALFATAATAVPVRNKVNPAYCDGVPKSGDPNVYLCGDYRLGPVKLPSAVPVSNLVDTYDRLGGLCPAQFLGNWTVNGSFKYPEATGGYVADVSCKPIKGTVKLQVGTLLDRFGGEGGNFLSPKGAPYMERALPPVNLNNNRTNVTDYPNGYHVYEVVKEFEVLAGPIAAWFGQPGGGTQYVFILILCWIFLK</sequence>